<evidence type="ECO:0000256" key="9">
    <source>
        <dbReference type="ARBA" id="ARBA00023136"/>
    </source>
</evidence>
<keyword evidence="2" id="KW-0433">Leucine-rich repeat</keyword>
<evidence type="ECO:0000313" key="15">
    <source>
        <dbReference type="Proteomes" id="UP001327560"/>
    </source>
</evidence>
<protein>
    <submittedName>
        <fullName evidence="14">Pollen receptor-like kinase 4</fullName>
    </submittedName>
</protein>
<evidence type="ECO:0000256" key="7">
    <source>
        <dbReference type="ARBA" id="ARBA00022840"/>
    </source>
</evidence>
<dbReference type="AlphaFoldDB" id="A0AAQ3PYK7"/>
<dbReference type="GO" id="GO:0005524">
    <property type="term" value="F:ATP binding"/>
    <property type="evidence" value="ECO:0007669"/>
    <property type="project" value="UniProtKB-KW"/>
</dbReference>
<evidence type="ECO:0000256" key="11">
    <source>
        <dbReference type="SAM" id="MobiDB-lite"/>
    </source>
</evidence>
<keyword evidence="4" id="KW-0732">Signal</keyword>
<feature type="region of interest" description="Disordered" evidence="11">
    <location>
        <begin position="736"/>
        <end position="764"/>
    </location>
</feature>
<evidence type="ECO:0000256" key="8">
    <source>
        <dbReference type="ARBA" id="ARBA00022989"/>
    </source>
</evidence>
<dbReference type="InterPro" id="IPR011009">
    <property type="entry name" value="Kinase-like_dom_sf"/>
</dbReference>
<keyword evidence="5" id="KW-0677">Repeat</keyword>
<keyword evidence="14" id="KW-0808">Transferase</keyword>
<organism evidence="14 15">
    <name type="scientific">Canna indica</name>
    <name type="common">Indian-shot</name>
    <dbReference type="NCBI Taxonomy" id="4628"/>
    <lineage>
        <taxon>Eukaryota</taxon>
        <taxon>Viridiplantae</taxon>
        <taxon>Streptophyta</taxon>
        <taxon>Embryophyta</taxon>
        <taxon>Tracheophyta</taxon>
        <taxon>Spermatophyta</taxon>
        <taxon>Magnoliopsida</taxon>
        <taxon>Liliopsida</taxon>
        <taxon>Zingiberales</taxon>
        <taxon>Cannaceae</taxon>
        <taxon>Canna</taxon>
    </lineage>
</organism>
<dbReference type="SUPFAM" id="SSF56112">
    <property type="entry name" value="Protein kinase-like (PK-like)"/>
    <property type="match status" value="1"/>
</dbReference>
<evidence type="ECO:0000256" key="10">
    <source>
        <dbReference type="ARBA" id="ARBA00023180"/>
    </source>
</evidence>
<dbReference type="InterPro" id="IPR032675">
    <property type="entry name" value="LRR_dom_sf"/>
</dbReference>
<keyword evidence="14" id="KW-0675">Receptor</keyword>
<dbReference type="InterPro" id="IPR001611">
    <property type="entry name" value="Leu-rich_rpt"/>
</dbReference>
<keyword evidence="6" id="KW-0547">Nucleotide-binding</keyword>
<dbReference type="Pfam" id="PF08263">
    <property type="entry name" value="LRRNT_2"/>
    <property type="match status" value="1"/>
</dbReference>
<dbReference type="InterPro" id="IPR000719">
    <property type="entry name" value="Prot_kinase_dom"/>
</dbReference>
<comment type="subcellular location">
    <subcellularLocation>
        <location evidence="1">Membrane</location>
    </subcellularLocation>
</comment>
<dbReference type="GO" id="GO:0016020">
    <property type="term" value="C:membrane"/>
    <property type="evidence" value="ECO:0007669"/>
    <property type="project" value="UniProtKB-SubCell"/>
</dbReference>
<gene>
    <name evidence="14" type="ORF">Cni_G01384</name>
</gene>
<dbReference type="FunFam" id="3.80.10.10:FF:000400">
    <property type="entry name" value="Nuclear pore complex protein NUP107"/>
    <property type="match status" value="1"/>
</dbReference>
<dbReference type="PANTHER" id="PTHR48007">
    <property type="entry name" value="LEUCINE-RICH REPEAT RECEPTOR-LIKE PROTEIN KINASE PXC1"/>
    <property type="match status" value="1"/>
</dbReference>
<evidence type="ECO:0000256" key="6">
    <source>
        <dbReference type="ARBA" id="ARBA00022741"/>
    </source>
</evidence>
<keyword evidence="8 12" id="KW-1133">Transmembrane helix</keyword>
<keyword evidence="10" id="KW-0325">Glycoprotein</keyword>
<dbReference type="InterPro" id="IPR046959">
    <property type="entry name" value="PRK1-6/SRF4-like"/>
</dbReference>
<keyword evidence="15" id="KW-1185">Reference proteome</keyword>
<keyword evidence="9 12" id="KW-0472">Membrane</keyword>
<proteinExistence type="predicted"/>
<feature type="transmembrane region" description="Helical" evidence="12">
    <location>
        <begin position="335"/>
        <end position="360"/>
    </location>
</feature>
<evidence type="ECO:0000256" key="2">
    <source>
        <dbReference type="ARBA" id="ARBA00022614"/>
    </source>
</evidence>
<feature type="region of interest" description="Disordered" evidence="11">
    <location>
        <begin position="391"/>
        <end position="413"/>
    </location>
</feature>
<keyword evidence="3 12" id="KW-0812">Transmembrane</keyword>
<feature type="compositionally biased region" description="Polar residues" evidence="11">
    <location>
        <begin position="754"/>
        <end position="764"/>
    </location>
</feature>
<evidence type="ECO:0000256" key="3">
    <source>
        <dbReference type="ARBA" id="ARBA00022692"/>
    </source>
</evidence>
<accession>A0AAQ3PYK7</accession>
<dbReference type="InterPro" id="IPR001245">
    <property type="entry name" value="Ser-Thr/Tyr_kinase_cat_dom"/>
</dbReference>
<dbReference type="InterPro" id="IPR013210">
    <property type="entry name" value="LRR_N_plant-typ"/>
</dbReference>
<name>A0AAQ3PYK7_9LILI</name>
<dbReference type="Proteomes" id="UP001327560">
    <property type="component" value="Chromosome 1"/>
</dbReference>
<keyword evidence="14" id="KW-0418">Kinase</keyword>
<dbReference type="Gene3D" id="3.30.200.20">
    <property type="entry name" value="Phosphorylase Kinase, domain 1"/>
    <property type="match status" value="1"/>
</dbReference>
<evidence type="ECO:0000256" key="4">
    <source>
        <dbReference type="ARBA" id="ARBA00022729"/>
    </source>
</evidence>
<sequence length="764" mass="84305">MDCQVEKDSVKHLDSPPFHFAAFSPTFLPASTILSPPLFSSIPRLLSPWPCHQNPSPTFPPCPAPPPHCCRPARSRARPPPPPMADEDQSSSWPLRFLTLILSLFRHPGDAPANDRQILLNFKATLSPGAGARALLDSWVADKGPCVASNVSTWYGVYCDDEARVSTVQLENMGLSGPLDIDLLTGLPGLRYLFFSNNSLEGRIPDITKLVALKSLYLTSNQFYGEIPDDLFKPMRALKKVWLSYNKFSGRIPSSLKVPAKLMEVGLNGNNFDGEIPELWQPELHLVDVSHNNLEGPIPERLSKMSASLFEGNKNLCGPPLAVLCPESKKKKFSIGLLIAVILIALLLLLLILGCIIFCLRRRRSKEQSSADQPQPSEAGRVEHLEAANVESPPVEHHGGGGGAKHKTPKKEQGKLSFLTDSRGHFDLKDLLRASAEVLGSGNFGSSYKASLVNGPAVVVKRFKEMNAVGREDFQEHMRRMGRLCHPNLLPLVAYYYRKEEKLLITDYTAGGSLAHMLHGLLKNNIISVPKHDIFHFCSGDAFLVQYPGGYGPKDTELDWLTRLRIIKGIARGLAYLYEELPMMTVPHGHLKSSNVLLDSSFNPMLSDYALIPVMNKVTASQVMVAYKCPECAEGGKPSKKSDVWSFGILILEILTGMFPANYLRQGSTSTDLSNWVSSVVKDKQTDEVFDKNMKGTKNNEEEMSKLLQIGLACCETNVETRLELKVALEKIEELKEIEGDTEDSNEAGGYASKATSQDTSISR</sequence>
<dbReference type="Gene3D" id="1.10.510.10">
    <property type="entry name" value="Transferase(Phosphotransferase) domain 1"/>
    <property type="match status" value="1"/>
</dbReference>
<evidence type="ECO:0000313" key="14">
    <source>
        <dbReference type="EMBL" id="WOK92693.1"/>
    </source>
</evidence>
<dbReference type="SUPFAM" id="SSF52058">
    <property type="entry name" value="L domain-like"/>
    <property type="match status" value="1"/>
</dbReference>
<evidence type="ECO:0000256" key="12">
    <source>
        <dbReference type="SAM" id="Phobius"/>
    </source>
</evidence>
<dbReference type="PANTHER" id="PTHR48007:SF64">
    <property type="entry name" value="POLLEN RECEPTOR-LIKE KINASE 1"/>
    <property type="match status" value="1"/>
</dbReference>
<evidence type="ECO:0000256" key="1">
    <source>
        <dbReference type="ARBA" id="ARBA00004370"/>
    </source>
</evidence>
<evidence type="ECO:0000259" key="13">
    <source>
        <dbReference type="PROSITE" id="PS50011"/>
    </source>
</evidence>
<dbReference type="GO" id="GO:0004672">
    <property type="term" value="F:protein kinase activity"/>
    <property type="evidence" value="ECO:0007669"/>
    <property type="project" value="InterPro"/>
</dbReference>
<dbReference type="FunFam" id="3.30.200.20:FF:000307">
    <property type="entry name" value="pollen receptor-like kinase 1"/>
    <property type="match status" value="1"/>
</dbReference>
<dbReference type="Pfam" id="PF07714">
    <property type="entry name" value="PK_Tyr_Ser-Thr"/>
    <property type="match status" value="1"/>
</dbReference>
<dbReference type="Pfam" id="PF00560">
    <property type="entry name" value="LRR_1"/>
    <property type="match status" value="2"/>
</dbReference>
<evidence type="ECO:0000256" key="5">
    <source>
        <dbReference type="ARBA" id="ARBA00022737"/>
    </source>
</evidence>
<feature type="domain" description="Protein kinase" evidence="13">
    <location>
        <begin position="433"/>
        <end position="735"/>
    </location>
</feature>
<reference evidence="14 15" key="1">
    <citation type="submission" date="2023-10" db="EMBL/GenBank/DDBJ databases">
        <title>Chromosome-scale genome assembly provides insights into flower coloration mechanisms of Canna indica.</title>
        <authorList>
            <person name="Li C."/>
        </authorList>
    </citation>
    <scope>NUCLEOTIDE SEQUENCE [LARGE SCALE GENOMIC DNA]</scope>
    <source>
        <tissue evidence="14">Flower</tissue>
    </source>
</reference>
<dbReference type="EMBL" id="CP136890">
    <property type="protein sequence ID" value="WOK92693.1"/>
    <property type="molecule type" value="Genomic_DNA"/>
</dbReference>
<dbReference type="PROSITE" id="PS50011">
    <property type="entry name" value="PROTEIN_KINASE_DOM"/>
    <property type="match status" value="1"/>
</dbReference>
<dbReference type="Gene3D" id="3.80.10.10">
    <property type="entry name" value="Ribonuclease Inhibitor"/>
    <property type="match status" value="2"/>
</dbReference>
<keyword evidence="7" id="KW-0067">ATP-binding</keyword>